<dbReference type="InterPro" id="IPR001375">
    <property type="entry name" value="Peptidase_S9_cat"/>
</dbReference>
<organism evidence="5 6">
    <name type="scientific">Tautonia plasticadhaerens</name>
    <dbReference type="NCBI Taxonomy" id="2527974"/>
    <lineage>
        <taxon>Bacteria</taxon>
        <taxon>Pseudomonadati</taxon>
        <taxon>Planctomycetota</taxon>
        <taxon>Planctomycetia</taxon>
        <taxon>Isosphaerales</taxon>
        <taxon>Isosphaeraceae</taxon>
        <taxon>Tautonia</taxon>
    </lineage>
</organism>
<feature type="compositionally biased region" description="Low complexity" evidence="1">
    <location>
        <begin position="796"/>
        <end position="807"/>
    </location>
</feature>
<reference evidence="5 6" key="1">
    <citation type="submission" date="2019-02" db="EMBL/GenBank/DDBJ databases">
        <title>Deep-cultivation of Planctomycetes and their phenomic and genomic characterization uncovers novel biology.</title>
        <authorList>
            <person name="Wiegand S."/>
            <person name="Jogler M."/>
            <person name="Boedeker C."/>
            <person name="Pinto D."/>
            <person name="Vollmers J."/>
            <person name="Rivas-Marin E."/>
            <person name="Kohn T."/>
            <person name="Peeters S.H."/>
            <person name="Heuer A."/>
            <person name="Rast P."/>
            <person name="Oberbeckmann S."/>
            <person name="Bunk B."/>
            <person name="Jeske O."/>
            <person name="Meyerdierks A."/>
            <person name="Storesund J.E."/>
            <person name="Kallscheuer N."/>
            <person name="Luecker S."/>
            <person name="Lage O.M."/>
            <person name="Pohl T."/>
            <person name="Merkel B.J."/>
            <person name="Hornburger P."/>
            <person name="Mueller R.-W."/>
            <person name="Bruemmer F."/>
            <person name="Labrenz M."/>
            <person name="Spormann A.M."/>
            <person name="Op den Camp H."/>
            <person name="Overmann J."/>
            <person name="Amann R."/>
            <person name="Jetten M.S.M."/>
            <person name="Mascher T."/>
            <person name="Medema M.H."/>
            <person name="Devos D.P."/>
            <person name="Kaster A.-K."/>
            <person name="Ovreas L."/>
            <person name="Rohde M."/>
            <person name="Galperin M.Y."/>
            <person name="Jogler C."/>
        </authorList>
    </citation>
    <scope>NUCLEOTIDE SEQUENCE [LARGE SCALE GENOMIC DNA]</scope>
    <source>
        <strain evidence="5 6">ElP</strain>
    </source>
</reference>
<evidence type="ECO:0000313" key="5">
    <source>
        <dbReference type="EMBL" id="QDV32588.1"/>
    </source>
</evidence>
<evidence type="ECO:0000256" key="1">
    <source>
        <dbReference type="SAM" id="MobiDB-lite"/>
    </source>
</evidence>
<protein>
    <submittedName>
        <fullName evidence="5">Prolyl tripeptidyl peptidase</fullName>
        <ecNumber evidence="5">3.4.14.12</ecNumber>
    </submittedName>
</protein>
<dbReference type="EC" id="3.4.14.12" evidence="5"/>
<feature type="chain" id="PRO_5022199539" evidence="2">
    <location>
        <begin position="30"/>
        <end position="1399"/>
    </location>
</feature>
<dbReference type="EMBL" id="CP036426">
    <property type="protein sequence ID" value="QDV32588.1"/>
    <property type="molecule type" value="Genomic_DNA"/>
</dbReference>
<dbReference type="Pfam" id="PF00326">
    <property type="entry name" value="Peptidase_S9"/>
    <property type="match status" value="1"/>
</dbReference>
<dbReference type="InterPro" id="IPR002469">
    <property type="entry name" value="Peptidase_S9B_N"/>
</dbReference>
<feature type="compositionally biased region" description="Basic and acidic residues" evidence="1">
    <location>
        <begin position="185"/>
        <end position="196"/>
    </location>
</feature>
<dbReference type="Proteomes" id="UP000317835">
    <property type="component" value="Chromosome"/>
</dbReference>
<keyword evidence="5" id="KW-0378">Hydrolase</keyword>
<proteinExistence type="predicted"/>
<dbReference type="InterPro" id="IPR010281">
    <property type="entry name" value="DUF885"/>
</dbReference>
<dbReference type="PANTHER" id="PTHR11731">
    <property type="entry name" value="PROTEASE FAMILY S9B,C DIPEPTIDYL-PEPTIDASE IV-RELATED"/>
    <property type="match status" value="1"/>
</dbReference>
<feature type="signal peptide" evidence="2">
    <location>
        <begin position="1"/>
        <end position="29"/>
    </location>
</feature>
<dbReference type="Pfam" id="PF00930">
    <property type="entry name" value="DPPIV_N"/>
    <property type="match status" value="1"/>
</dbReference>
<dbReference type="SUPFAM" id="SSF53474">
    <property type="entry name" value="alpha/beta-Hydrolases"/>
    <property type="match status" value="1"/>
</dbReference>
<name>A0A518GVK5_9BACT</name>
<feature type="region of interest" description="Disordered" evidence="1">
    <location>
        <begin position="785"/>
        <end position="835"/>
    </location>
</feature>
<dbReference type="InterPro" id="IPR029058">
    <property type="entry name" value="AB_hydrolase_fold"/>
</dbReference>
<dbReference type="Gene3D" id="2.140.10.30">
    <property type="entry name" value="Dipeptidylpeptidase IV, N-terminal domain"/>
    <property type="match status" value="1"/>
</dbReference>
<evidence type="ECO:0000313" key="6">
    <source>
        <dbReference type="Proteomes" id="UP000317835"/>
    </source>
</evidence>
<feature type="domain" description="Dipeptidylpeptidase IV N-terminal" evidence="4">
    <location>
        <begin position="211"/>
        <end position="502"/>
    </location>
</feature>
<dbReference type="Gene3D" id="3.40.50.1820">
    <property type="entry name" value="alpha/beta hydrolase"/>
    <property type="match status" value="1"/>
</dbReference>
<feature type="compositionally biased region" description="Acidic residues" evidence="1">
    <location>
        <begin position="813"/>
        <end position="829"/>
    </location>
</feature>
<dbReference type="SUPFAM" id="SSF82171">
    <property type="entry name" value="DPP6 N-terminal domain-like"/>
    <property type="match status" value="1"/>
</dbReference>
<keyword evidence="2" id="KW-0732">Signal</keyword>
<dbReference type="GO" id="GO:0008236">
    <property type="term" value="F:serine-type peptidase activity"/>
    <property type="evidence" value="ECO:0007669"/>
    <property type="project" value="InterPro"/>
</dbReference>
<dbReference type="RefSeq" id="WP_145266795.1">
    <property type="nucleotide sequence ID" value="NZ_CP036426.1"/>
</dbReference>
<feature type="region of interest" description="Disordered" evidence="1">
    <location>
        <begin position="175"/>
        <end position="218"/>
    </location>
</feature>
<dbReference type="KEGG" id="tpla:ElP_04230"/>
<dbReference type="InterPro" id="IPR050278">
    <property type="entry name" value="Serine_Prot_S9B/DPPIV"/>
</dbReference>
<evidence type="ECO:0000256" key="2">
    <source>
        <dbReference type="SAM" id="SignalP"/>
    </source>
</evidence>
<evidence type="ECO:0000259" key="3">
    <source>
        <dbReference type="Pfam" id="PF00326"/>
    </source>
</evidence>
<feature type="region of interest" description="Disordered" evidence="1">
    <location>
        <begin position="1030"/>
        <end position="1060"/>
    </location>
</feature>
<accession>A0A518GVK5</accession>
<keyword evidence="6" id="KW-1185">Reference proteome</keyword>
<feature type="region of interest" description="Disordered" evidence="1">
    <location>
        <begin position="232"/>
        <end position="253"/>
    </location>
</feature>
<dbReference type="GO" id="GO:0006508">
    <property type="term" value="P:proteolysis"/>
    <property type="evidence" value="ECO:0007669"/>
    <property type="project" value="InterPro"/>
</dbReference>
<dbReference type="OrthoDB" id="9812921at2"/>
<feature type="region of interest" description="Disordered" evidence="1">
    <location>
        <begin position="27"/>
        <end position="73"/>
    </location>
</feature>
<sequence length="1399" mass="157873" precursor="true">MPKPSPVRQAWRRPMLAILLAAIAPTSRADGPLGSSSAPRQLAPDAADRDATYALPAEDPWSPVPPQRREDRDRLVFKDRIEPHWIDGGDRVWYRNDLPGGSKEFILVDATAGTRGPAFDHDRLADALSDASGSAHLAERLPFETLDFLGESNAIRFQVDEQWWSCDLESYECSQVDDDAVGPGRGEDRDQHEPRRSRGGRRGGDLPEEAESPDETRVAFVEDHNVFVRLGGDGEPIQLSTDGEEGNSYGRLSWSPDSKTLAAFRIEPGDREEVHLIQSSPPEGGRAQLTSRPYDLPGDKLTTFELSLFDIEACEQIKPEVERLDYGWPRLRWSEDGRRLSYEKVDRGHQRFRLIEVDARSGEARALIDERAETFIWTAHAEALDLRPVTYLDQSNELIYATERSGWRHLELIDAETGAVRNPITSGEFVVRGIDHVDEDARQVWFHAGGMNEGQDPYFLHHYRVNFDGTGLVALTEGDGNHSVQFSPDRRFLIDTYSRVDMAPVHELRRTCDGSLVLRLEEADASALLESGWEAPEVFVARGRDGKTDIWGIICRPKVFDPDRSYPVIEHVYAGPQGAFVPKSFSEHRRFSPLTDLGFVVVQIDGMGTAHRSKAFHDVCWQDLKDGGFPDRIAWHRAAAEKFPWYDLGRVGIYGGSAGGQNATAALLFHPEFYKVGVSGSGCHDNRMDKASWNEQWMGYPVGSQYAESSNIDHAHRLRGKLLLIVGELDSNVPPESTLRLADALIRADKDFDYLVVPNAGHGMGGRYGQRRLEDFFVRHLLGVEPPDRNAEPPGDSAVARASSVDSPRPLEADADADPAPVDLDELVDDPSPLRAPIERYVDDLGSLRRSAPPDESPERDALLRRFHEGWRSRLGSLDFEALGPDGQIDYLLFRNHLDHQLRDLGRRSREREQAEPLVPFGRTILDLEASRRELEPMDWAKVAGRVDRLAEEVDDALRALEDRSSEEDLVEPPVAERAAGTAQDLRRTFRGWFEFYDGYDPVFSWWMRQPYGVADEALERYEEEIRTRLGAPDRNARGGQSRRAEQDDEGDPDGEIVGTPIGRDALLAELEHEMISYSPEELIDLAEEELAWCEAQMGIAATDLGFGDDWRAALEHVKRLHVPPGDQPRLIRDLALGAIAYLDEHDLVTIPPLARDSWRMEMMSPERQLVNPFFLGGEAIIVSYPTDSMAHDAKLMSMRGNNEHFARATVHHEVIPGHHLQGFMTARYNSHRRPFSTPFWGEGWALYWELLLWDRGFARSAEDRVGMLFWRMHRCARIIFSLKFHLGELTPQECIDLLVDRVGHEPANAEAEVRRSVATNYGPLYQAAYLLGGLQLRALHRELVESGTMTDRAFHDAVLRQNSIPIELLRARLTGQDLSPDFEPDWRFYDGPPEDDDR</sequence>
<evidence type="ECO:0000259" key="4">
    <source>
        <dbReference type="Pfam" id="PF00930"/>
    </source>
</evidence>
<dbReference type="PANTHER" id="PTHR11731:SF118">
    <property type="entry name" value="BLR1971 PROTEIN"/>
    <property type="match status" value="1"/>
</dbReference>
<feature type="domain" description="Peptidase S9 prolyl oligopeptidase catalytic" evidence="3">
    <location>
        <begin position="589"/>
        <end position="781"/>
    </location>
</feature>
<gene>
    <name evidence="5" type="primary">ptpA_1</name>
    <name evidence="5" type="ORF">ElP_04230</name>
</gene>
<dbReference type="Pfam" id="PF05960">
    <property type="entry name" value="DUF885"/>
    <property type="match status" value="1"/>
</dbReference>